<dbReference type="EMBL" id="LDAU01000078">
    <property type="protein sequence ID" value="KRX07945.1"/>
    <property type="molecule type" value="Genomic_DNA"/>
</dbReference>
<feature type="transmembrane region" description="Helical" evidence="6">
    <location>
        <begin position="84"/>
        <end position="103"/>
    </location>
</feature>
<evidence type="ECO:0000256" key="1">
    <source>
        <dbReference type="ARBA" id="ARBA00004141"/>
    </source>
</evidence>
<evidence type="ECO:0000313" key="8">
    <source>
        <dbReference type="Proteomes" id="UP000054937"/>
    </source>
</evidence>
<dbReference type="InParanoid" id="A0A0V0R074"/>
<dbReference type="PANTHER" id="PTHR21355:SF0">
    <property type="entry name" value="G-PROTEIN COUPLED RECEPTOR-ASSOCIATED PROTEIN LMBRD2"/>
    <property type="match status" value="1"/>
</dbReference>
<keyword evidence="3 6" id="KW-0812">Transmembrane</keyword>
<proteinExistence type="inferred from homology"/>
<comment type="similarity">
    <text evidence="2">Belongs to the LIMR family.</text>
</comment>
<evidence type="ECO:0000256" key="2">
    <source>
        <dbReference type="ARBA" id="ARBA00010487"/>
    </source>
</evidence>
<dbReference type="Pfam" id="PF04791">
    <property type="entry name" value="LMBR1"/>
    <property type="match status" value="1"/>
</dbReference>
<comment type="caution">
    <text evidence="7">The sequence shown here is derived from an EMBL/GenBank/DDBJ whole genome shotgun (WGS) entry which is preliminary data.</text>
</comment>
<evidence type="ECO:0000313" key="7">
    <source>
        <dbReference type="EMBL" id="KRX07945.1"/>
    </source>
</evidence>
<dbReference type="AlphaFoldDB" id="A0A0V0R074"/>
<dbReference type="OrthoDB" id="203099at2759"/>
<dbReference type="InterPro" id="IPR051584">
    <property type="entry name" value="GPCR-associated_LMBR1"/>
</dbReference>
<dbReference type="PANTHER" id="PTHR21355">
    <property type="entry name" value="G-PROTEIN COUPLED RECEPTOR-ASSOCIATED PROTEIN LMBRD2"/>
    <property type="match status" value="1"/>
</dbReference>
<keyword evidence="8" id="KW-1185">Reference proteome</keyword>
<evidence type="ECO:0000256" key="6">
    <source>
        <dbReference type="SAM" id="Phobius"/>
    </source>
</evidence>
<feature type="transmembrane region" description="Helical" evidence="6">
    <location>
        <begin position="109"/>
        <end position="132"/>
    </location>
</feature>
<comment type="subcellular location">
    <subcellularLocation>
        <location evidence="1">Membrane</location>
        <topology evidence="1">Multi-pass membrane protein</topology>
    </subcellularLocation>
</comment>
<feature type="transmembrane region" description="Helical" evidence="6">
    <location>
        <begin position="31"/>
        <end position="64"/>
    </location>
</feature>
<dbReference type="GO" id="GO:0016020">
    <property type="term" value="C:membrane"/>
    <property type="evidence" value="ECO:0007669"/>
    <property type="project" value="UniProtKB-SubCell"/>
</dbReference>
<accession>A0A0V0R074</accession>
<gene>
    <name evidence="7" type="ORF">PPERSA_10333</name>
</gene>
<sequence length="487" mass="57471">MHEFIQFIEWLIMFILVGYLVYDYASKDAPLYVKITCFISWIFSFGIVVIIPMDVVVLPIIYSYESAGEFTIEGKIKKAISENLLFYAVTGVLLGLILLYYIVYSQFSFYQIFVFLISLSNTILMLMLVILLGHGLTAVPKFLWGNRQLDKLLKYYQFKIVMASQNKKKSEMNFDQAMRTLFYLSQKPSNAYYSKYFKIIFDRIPQEWKEKYTQDNEDLQITPQYYNMEKILGFNQMDMKKMIALNLEVRDALVNLKRANIQYDLILDKAFNVEDLIENKINMDLRLKKQSGECRSFLESVYILWHIKIKRHCFLQFVRNHQTDSVALMFGSLNFARVSGPICYNFLSLLNMKNTAYQSFMGPMDIIPIFGDTNQYLYPIILVIISLANICDLYKMCLNQFDLNEYEFREGIDPNKLEEGKQIIYKQKIDRDRKFLTLQSTNLRQLDGYNDVYRLRNGEIDNLITQNNQNLNNSKSTFFESNRFIQI</sequence>
<name>A0A0V0R074_PSEPJ</name>
<reference evidence="7 8" key="1">
    <citation type="journal article" date="2015" name="Sci. Rep.">
        <title>Genome of the facultative scuticociliatosis pathogen Pseudocohnilembus persalinus provides insight into its virulence through horizontal gene transfer.</title>
        <authorList>
            <person name="Xiong J."/>
            <person name="Wang G."/>
            <person name="Cheng J."/>
            <person name="Tian M."/>
            <person name="Pan X."/>
            <person name="Warren A."/>
            <person name="Jiang C."/>
            <person name="Yuan D."/>
            <person name="Miao W."/>
        </authorList>
    </citation>
    <scope>NUCLEOTIDE SEQUENCE [LARGE SCALE GENOMIC DNA]</scope>
    <source>
        <strain evidence="7">36N120E</strain>
    </source>
</reference>
<keyword evidence="5 6" id="KW-0472">Membrane</keyword>
<dbReference type="InterPro" id="IPR006876">
    <property type="entry name" value="LMBR1-like_membr_prot"/>
</dbReference>
<keyword evidence="4 6" id="KW-1133">Transmembrane helix</keyword>
<protein>
    <recommendedName>
        <fullName evidence="9">LMBR1-like membrane protein</fullName>
    </recommendedName>
</protein>
<dbReference type="Proteomes" id="UP000054937">
    <property type="component" value="Unassembled WGS sequence"/>
</dbReference>
<evidence type="ECO:0000256" key="3">
    <source>
        <dbReference type="ARBA" id="ARBA00022692"/>
    </source>
</evidence>
<evidence type="ECO:0000256" key="5">
    <source>
        <dbReference type="ARBA" id="ARBA00023136"/>
    </source>
</evidence>
<organism evidence="7 8">
    <name type="scientific">Pseudocohnilembus persalinus</name>
    <name type="common">Ciliate</name>
    <dbReference type="NCBI Taxonomy" id="266149"/>
    <lineage>
        <taxon>Eukaryota</taxon>
        <taxon>Sar</taxon>
        <taxon>Alveolata</taxon>
        <taxon>Ciliophora</taxon>
        <taxon>Intramacronucleata</taxon>
        <taxon>Oligohymenophorea</taxon>
        <taxon>Scuticociliatia</taxon>
        <taxon>Philasterida</taxon>
        <taxon>Pseudocohnilembidae</taxon>
        <taxon>Pseudocohnilembus</taxon>
    </lineage>
</organism>
<evidence type="ECO:0000256" key="4">
    <source>
        <dbReference type="ARBA" id="ARBA00022989"/>
    </source>
</evidence>
<feature type="transmembrane region" description="Helical" evidence="6">
    <location>
        <begin position="7"/>
        <end position="25"/>
    </location>
</feature>
<evidence type="ECO:0008006" key="9">
    <source>
        <dbReference type="Google" id="ProtNLM"/>
    </source>
</evidence>